<protein>
    <recommendedName>
        <fullName evidence="1">Peptidase M16 C-terminal domain-containing protein</fullName>
    </recommendedName>
</protein>
<dbReference type="Proteomes" id="UP000312512">
    <property type="component" value="Unassembled WGS sequence"/>
</dbReference>
<sequence length="421" mass="44914">MTFPEVNEQVLPCGLRVLSTHSPSASMAEVRLAIPMPSTAVDLAAALVMVDSLPGGGGRADEAENVLGPGALVQTTYDHRWLRIGASVPATKLPELIALVFGALATPRYSADTCRGATRRIIQRNIMARSHPQIIARTALGRHCYGDDFPAVLPEPSALSAVTPEDVTRLHRDHLVPDRALLVVTGGADQGRTSKALAEATSSWSADPGREAPARGPELKDAGITLAERQSTGQSDITLIARSLPRTDPRFPALSIANCVFGGYPASRLVARLREEKGLVYAVECALDELLEDELIMIHAGMDPYDAPVVLREIQSELARFAAEPPTAAEIATAREYMLGMLYQSAASQAGLAELLFSVAPLGVGLDWLLSLPQVLHDVTTDQVAEIARELYPPDRFSGVVVGERGVLGAQEFDVPQGAAR</sequence>
<dbReference type="Pfam" id="PF05193">
    <property type="entry name" value="Peptidase_M16_C"/>
    <property type="match status" value="1"/>
</dbReference>
<dbReference type="InterPro" id="IPR007863">
    <property type="entry name" value="Peptidase_M16_C"/>
</dbReference>
<reference evidence="2 3" key="1">
    <citation type="submission" date="2019-10" db="EMBL/GenBank/DDBJ databases">
        <title>Nonomuraea sp. nov., isolated from Phyllanthus amarus.</title>
        <authorList>
            <person name="Klykleung N."/>
            <person name="Tanasupawat S."/>
        </authorList>
    </citation>
    <scope>NUCLEOTIDE SEQUENCE [LARGE SCALE GENOMIC DNA]</scope>
    <source>
        <strain evidence="2 3">PA1-10</strain>
    </source>
</reference>
<dbReference type="InterPro" id="IPR050361">
    <property type="entry name" value="MPP/UQCRC_Complex"/>
</dbReference>
<comment type="caution">
    <text evidence="2">The sequence shown here is derived from an EMBL/GenBank/DDBJ whole genome shotgun (WGS) entry which is preliminary data.</text>
</comment>
<dbReference type="EMBL" id="VDLX02000001">
    <property type="protein sequence ID" value="KAB8197140.1"/>
    <property type="molecule type" value="Genomic_DNA"/>
</dbReference>
<dbReference type="PANTHER" id="PTHR11851:SF224">
    <property type="entry name" value="PROCESSING PROTEASE"/>
    <property type="match status" value="1"/>
</dbReference>
<dbReference type="InterPro" id="IPR011249">
    <property type="entry name" value="Metalloenz_LuxS/M16"/>
</dbReference>
<dbReference type="SUPFAM" id="SSF63411">
    <property type="entry name" value="LuxS/MPP-like metallohydrolase"/>
    <property type="match status" value="2"/>
</dbReference>
<dbReference type="AlphaFoldDB" id="A0A5C4WUF0"/>
<proteinExistence type="predicted"/>
<keyword evidence="3" id="KW-1185">Reference proteome</keyword>
<dbReference type="Gene3D" id="3.30.830.10">
    <property type="entry name" value="Metalloenzyme, LuxS/M16 peptidase-like"/>
    <property type="match status" value="2"/>
</dbReference>
<dbReference type="PANTHER" id="PTHR11851">
    <property type="entry name" value="METALLOPROTEASE"/>
    <property type="match status" value="1"/>
</dbReference>
<organism evidence="2 3">
    <name type="scientific">Nonomuraea phyllanthi</name>
    <dbReference type="NCBI Taxonomy" id="2219224"/>
    <lineage>
        <taxon>Bacteria</taxon>
        <taxon>Bacillati</taxon>
        <taxon>Actinomycetota</taxon>
        <taxon>Actinomycetes</taxon>
        <taxon>Streptosporangiales</taxon>
        <taxon>Streptosporangiaceae</taxon>
        <taxon>Nonomuraea</taxon>
    </lineage>
</organism>
<dbReference type="OrthoDB" id="9811314at2"/>
<evidence type="ECO:0000259" key="1">
    <source>
        <dbReference type="Pfam" id="PF05193"/>
    </source>
</evidence>
<dbReference type="RefSeq" id="WP_139627770.1">
    <property type="nucleotide sequence ID" value="NZ_VDLX02000001.1"/>
</dbReference>
<evidence type="ECO:0000313" key="2">
    <source>
        <dbReference type="EMBL" id="KAB8197140.1"/>
    </source>
</evidence>
<gene>
    <name evidence="2" type="ORF">FH608_000775</name>
</gene>
<accession>A0A5C4WUF0</accession>
<name>A0A5C4WUF0_9ACTN</name>
<dbReference type="GO" id="GO:0046872">
    <property type="term" value="F:metal ion binding"/>
    <property type="evidence" value="ECO:0007669"/>
    <property type="project" value="InterPro"/>
</dbReference>
<feature type="domain" description="Peptidase M16 C-terminal" evidence="1">
    <location>
        <begin position="162"/>
        <end position="336"/>
    </location>
</feature>
<evidence type="ECO:0000313" key="3">
    <source>
        <dbReference type="Proteomes" id="UP000312512"/>
    </source>
</evidence>